<organism evidence="5 6">
    <name type="scientific">Parenemella sanctibonifatiensis</name>
    <dbReference type="NCBI Taxonomy" id="2016505"/>
    <lineage>
        <taxon>Bacteria</taxon>
        <taxon>Bacillati</taxon>
        <taxon>Actinomycetota</taxon>
        <taxon>Actinomycetes</taxon>
        <taxon>Propionibacteriales</taxon>
        <taxon>Propionibacteriaceae</taxon>
        <taxon>Parenemella</taxon>
    </lineage>
</organism>
<evidence type="ECO:0000256" key="2">
    <source>
        <dbReference type="ARBA" id="ARBA00023125"/>
    </source>
</evidence>
<dbReference type="GO" id="GO:0003700">
    <property type="term" value="F:DNA-binding transcription factor activity"/>
    <property type="evidence" value="ECO:0007669"/>
    <property type="project" value="InterPro"/>
</dbReference>
<gene>
    <name evidence="5" type="ORF">CGZ91_12365</name>
</gene>
<dbReference type="AlphaFoldDB" id="A0A255EHY7"/>
<keyword evidence="1" id="KW-0805">Transcription regulation</keyword>
<keyword evidence="6" id="KW-1185">Reference proteome</keyword>
<proteinExistence type="predicted"/>
<dbReference type="InterPro" id="IPR046532">
    <property type="entry name" value="DUF6597"/>
</dbReference>
<dbReference type="InterPro" id="IPR050204">
    <property type="entry name" value="AraC_XylS_family_regulators"/>
</dbReference>
<dbReference type="GO" id="GO:0043565">
    <property type="term" value="F:sequence-specific DNA binding"/>
    <property type="evidence" value="ECO:0007669"/>
    <property type="project" value="InterPro"/>
</dbReference>
<dbReference type="RefSeq" id="WP_094455585.1">
    <property type="nucleotide sequence ID" value="NZ_NMVJ01000010.1"/>
</dbReference>
<name>A0A255EHY7_9ACTN</name>
<dbReference type="Pfam" id="PF20240">
    <property type="entry name" value="DUF6597"/>
    <property type="match status" value="1"/>
</dbReference>
<dbReference type="SMART" id="SM00342">
    <property type="entry name" value="HTH_ARAC"/>
    <property type="match status" value="1"/>
</dbReference>
<keyword evidence="3" id="KW-0804">Transcription</keyword>
<keyword evidence="2" id="KW-0238">DNA-binding</keyword>
<dbReference type="SUPFAM" id="SSF46689">
    <property type="entry name" value="Homeodomain-like"/>
    <property type="match status" value="1"/>
</dbReference>
<reference evidence="5 6" key="1">
    <citation type="submission" date="2017-07" db="EMBL/GenBank/DDBJ databases">
        <title>Draft whole genome sequences of clinical Proprionibacteriaceae strains.</title>
        <authorList>
            <person name="Bernier A.-M."/>
            <person name="Bernard K."/>
            <person name="Domingo M.-C."/>
        </authorList>
    </citation>
    <scope>NUCLEOTIDE SEQUENCE [LARGE SCALE GENOMIC DNA]</scope>
    <source>
        <strain evidence="5 6">NML 150081</strain>
    </source>
</reference>
<evidence type="ECO:0000259" key="4">
    <source>
        <dbReference type="PROSITE" id="PS01124"/>
    </source>
</evidence>
<dbReference type="PANTHER" id="PTHR46796">
    <property type="entry name" value="HTH-TYPE TRANSCRIPTIONAL ACTIVATOR RHAS-RELATED"/>
    <property type="match status" value="1"/>
</dbReference>
<dbReference type="Pfam" id="PF12833">
    <property type="entry name" value="HTH_18"/>
    <property type="match status" value="1"/>
</dbReference>
<accession>A0A255EHY7</accession>
<dbReference type="InterPro" id="IPR018060">
    <property type="entry name" value="HTH_AraC"/>
</dbReference>
<evidence type="ECO:0000256" key="1">
    <source>
        <dbReference type="ARBA" id="ARBA00023015"/>
    </source>
</evidence>
<dbReference type="Gene3D" id="1.10.10.60">
    <property type="entry name" value="Homeodomain-like"/>
    <property type="match status" value="1"/>
</dbReference>
<feature type="domain" description="HTH araC/xylS-type" evidence="4">
    <location>
        <begin position="180"/>
        <end position="283"/>
    </location>
</feature>
<evidence type="ECO:0000313" key="5">
    <source>
        <dbReference type="EMBL" id="OYN89052.1"/>
    </source>
</evidence>
<evidence type="ECO:0000256" key="3">
    <source>
        <dbReference type="ARBA" id="ARBA00023163"/>
    </source>
</evidence>
<dbReference type="OrthoDB" id="2559672at2"/>
<dbReference type="EMBL" id="NMVJ01000010">
    <property type="protein sequence ID" value="OYN89052.1"/>
    <property type="molecule type" value="Genomic_DNA"/>
</dbReference>
<dbReference type="PROSITE" id="PS01124">
    <property type="entry name" value="HTH_ARAC_FAMILY_2"/>
    <property type="match status" value="1"/>
</dbReference>
<dbReference type="InterPro" id="IPR009057">
    <property type="entry name" value="Homeodomain-like_sf"/>
</dbReference>
<dbReference type="Proteomes" id="UP000216300">
    <property type="component" value="Unassembled WGS sequence"/>
</dbReference>
<evidence type="ECO:0000313" key="6">
    <source>
        <dbReference type="Proteomes" id="UP000216300"/>
    </source>
</evidence>
<sequence>MPGSSDRTNATAPHLLGHVLRPDEFAHHASYDHALPAPELRHWVDRYWSVQWQLPPGTGFTATTIDDPSLHLSRERGSISRCDQPGAGHWLTGPRPRDGFEATLSGTGAVLAVKFAIGAAPLFAPTLQPDQLCGATAPADAHFPGLAQEWADIPDGATNAAPQLDAWLSARTPGPDVGYERLRAVLQAMTDQQITRLPQLAEAQGCTVRTLQRQFRRYAGVSPKWMLIRARVTEAIAALDRSEPHQEPVMADLAHQLGWSDQTHFIRDFRAVTGQTPYAYLVAARKHKSGPHPKV</sequence>
<comment type="caution">
    <text evidence="5">The sequence shown here is derived from an EMBL/GenBank/DDBJ whole genome shotgun (WGS) entry which is preliminary data.</text>
</comment>
<protein>
    <submittedName>
        <fullName evidence="5">Transcriptional regulator</fullName>
    </submittedName>
</protein>